<keyword evidence="2" id="KW-1185">Reference proteome</keyword>
<reference evidence="1" key="1">
    <citation type="submission" date="2021-03" db="EMBL/GenBank/DDBJ databases">
        <title>Evolutionary priming and transition to the ectomycorrhizal habit in an iconic lineage of mushroom-forming fungi: is preadaptation a requirement?</title>
        <authorList>
            <consortium name="DOE Joint Genome Institute"/>
            <person name="Looney B.P."/>
            <person name="Miyauchi S."/>
            <person name="Morin E."/>
            <person name="Drula E."/>
            <person name="Courty P.E."/>
            <person name="Chicoki N."/>
            <person name="Fauchery L."/>
            <person name="Kohler A."/>
            <person name="Kuo A."/>
            <person name="LaButti K."/>
            <person name="Pangilinan J."/>
            <person name="Lipzen A."/>
            <person name="Riley R."/>
            <person name="Andreopoulos W."/>
            <person name="He G."/>
            <person name="Johnson J."/>
            <person name="Barry K.W."/>
            <person name="Grigoriev I.V."/>
            <person name="Nagy L."/>
            <person name="Hibbett D."/>
            <person name="Henrissat B."/>
            <person name="Matheny P.B."/>
            <person name="Labbe J."/>
            <person name="Martin A.F."/>
        </authorList>
    </citation>
    <scope>NUCLEOTIDE SEQUENCE</scope>
    <source>
        <strain evidence="1">BPL698</strain>
    </source>
</reference>
<protein>
    <submittedName>
        <fullName evidence="1">Uncharacterized protein</fullName>
    </submittedName>
</protein>
<comment type="caution">
    <text evidence="1">The sequence shown here is derived from an EMBL/GenBank/DDBJ whole genome shotgun (WGS) entry which is preliminary data.</text>
</comment>
<organism evidence="1 2">
    <name type="scientific">Russula earlei</name>
    <dbReference type="NCBI Taxonomy" id="71964"/>
    <lineage>
        <taxon>Eukaryota</taxon>
        <taxon>Fungi</taxon>
        <taxon>Dikarya</taxon>
        <taxon>Basidiomycota</taxon>
        <taxon>Agaricomycotina</taxon>
        <taxon>Agaricomycetes</taxon>
        <taxon>Russulales</taxon>
        <taxon>Russulaceae</taxon>
        <taxon>Russula</taxon>
    </lineage>
</organism>
<accession>A0ACC0U7Y8</accession>
<evidence type="ECO:0000313" key="2">
    <source>
        <dbReference type="Proteomes" id="UP001207468"/>
    </source>
</evidence>
<sequence>MHSSTVFAILCFALGVTPSFAVHLEKDHHNIRVGPRLWPDHPPRYFNGEKVDIPYEPQPWSQSEYSGPMVPQTLLATDPHASVGAPKSPKNDEPVDIQVLSGNASPPNPDIFIFIAVPSMIRRKHVRGRASSNSKGADNPGNVARHLPHRRTRWSENKGAVSSEDSWGSYTGRD</sequence>
<dbReference type="EMBL" id="JAGFNK010000132">
    <property type="protein sequence ID" value="KAI9507294.1"/>
    <property type="molecule type" value="Genomic_DNA"/>
</dbReference>
<dbReference type="Proteomes" id="UP001207468">
    <property type="component" value="Unassembled WGS sequence"/>
</dbReference>
<proteinExistence type="predicted"/>
<gene>
    <name evidence="1" type="ORF">F5148DRAFT_1149859</name>
</gene>
<name>A0ACC0U7Y8_9AGAM</name>
<evidence type="ECO:0000313" key="1">
    <source>
        <dbReference type="EMBL" id="KAI9507294.1"/>
    </source>
</evidence>